<organism evidence="2 3">
    <name type="scientific">Paenibacillus albilobatus</name>
    <dbReference type="NCBI Taxonomy" id="2716884"/>
    <lineage>
        <taxon>Bacteria</taxon>
        <taxon>Bacillati</taxon>
        <taxon>Bacillota</taxon>
        <taxon>Bacilli</taxon>
        <taxon>Bacillales</taxon>
        <taxon>Paenibacillaceae</taxon>
        <taxon>Paenibacillus</taxon>
    </lineage>
</organism>
<dbReference type="AlphaFoldDB" id="A0A919XJ76"/>
<reference evidence="2" key="1">
    <citation type="submission" date="2021-03" db="EMBL/GenBank/DDBJ databases">
        <title>Antimicrobial resistance genes in bacteria isolated from Japanese honey, and their potential for conferring macrolide and lincosamide resistance in the American foulbrood pathogen Paenibacillus larvae.</title>
        <authorList>
            <person name="Okamoto M."/>
            <person name="Kumagai M."/>
            <person name="Kanamori H."/>
            <person name="Takamatsu D."/>
        </authorList>
    </citation>
    <scope>NUCLEOTIDE SEQUENCE</scope>
    <source>
        <strain evidence="2">J2TS6</strain>
    </source>
</reference>
<dbReference type="Proteomes" id="UP000679779">
    <property type="component" value="Unassembled WGS sequence"/>
</dbReference>
<name>A0A919XJ76_9BACL</name>
<keyword evidence="3" id="KW-1185">Reference proteome</keyword>
<dbReference type="RefSeq" id="WP_160044074.1">
    <property type="nucleotide sequence ID" value="NZ_BORQ01000005.1"/>
</dbReference>
<dbReference type="EMBL" id="BORQ01000005">
    <property type="protein sequence ID" value="GIO33196.1"/>
    <property type="molecule type" value="Genomic_DNA"/>
</dbReference>
<sequence length="192" mass="19778">MKKVFIIPTVVVTTLAGIALGSIFNITAQGASSVGQPGTADDPVVTKSYVDQQIQKALGGGGNTTTTPPTNPTTPTTPPTNPTTPPATDKPSGGKDETTIVENTVSVVTLKPGEKLIAKAGTEFIIRSGKGVVYSEDANGVADLTDGKDIANGQAVGNNHLLSFPRNGRGIMVQDGNKYNLIVMVRGGYSIQ</sequence>
<feature type="region of interest" description="Disordered" evidence="1">
    <location>
        <begin position="57"/>
        <end position="97"/>
    </location>
</feature>
<feature type="compositionally biased region" description="Pro residues" evidence="1">
    <location>
        <begin position="69"/>
        <end position="85"/>
    </location>
</feature>
<gene>
    <name evidence="2" type="ORF">J2TS6_43370</name>
</gene>
<evidence type="ECO:0000313" key="2">
    <source>
        <dbReference type="EMBL" id="GIO33196.1"/>
    </source>
</evidence>
<evidence type="ECO:0000313" key="3">
    <source>
        <dbReference type="Proteomes" id="UP000679779"/>
    </source>
</evidence>
<proteinExistence type="predicted"/>
<accession>A0A919XJ76</accession>
<evidence type="ECO:0000256" key="1">
    <source>
        <dbReference type="SAM" id="MobiDB-lite"/>
    </source>
</evidence>
<comment type="caution">
    <text evidence="2">The sequence shown here is derived from an EMBL/GenBank/DDBJ whole genome shotgun (WGS) entry which is preliminary data.</text>
</comment>
<protein>
    <submittedName>
        <fullName evidence="2">Uncharacterized protein</fullName>
    </submittedName>
</protein>